<evidence type="ECO:0000313" key="14">
    <source>
        <dbReference type="Proteomes" id="UP000600247"/>
    </source>
</evidence>
<feature type="transmembrane region" description="Helical" evidence="11">
    <location>
        <begin position="250"/>
        <end position="274"/>
    </location>
</feature>
<keyword evidence="5" id="KW-0813">Transport</keyword>
<proteinExistence type="inferred from homology"/>
<evidence type="ECO:0000256" key="3">
    <source>
        <dbReference type="ARBA" id="ARBA00011131"/>
    </source>
</evidence>
<dbReference type="GO" id="GO:0005886">
    <property type="term" value="C:plasma membrane"/>
    <property type="evidence" value="ECO:0007669"/>
    <property type="project" value="UniProtKB-SubCell"/>
</dbReference>
<keyword evidence="14" id="KW-1185">Reference proteome</keyword>
<evidence type="ECO:0000256" key="2">
    <source>
        <dbReference type="ARBA" id="ARBA00008697"/>
    </source>
</evidence>
<evidence type="ECO:0000256" key="7">
    <source>
        <dbReference type="ARBA" id="ARBA00022692"/>
    </source>
</evidence>
<feature type="transmembrane region" description="Helical" evidence="11">
    <location>
        <begin position="15"/>
        <end position="36"/>
    </location>
</feature>
<comment type="subcellular location">
    <subcellularLocation>
        <location evidence="1">Cell membrane</location>
        <topology evidence="1">Multi-pass membrane protein</topology>
    </subcellularLocation>
</comment>
<keyword evidence="7 11" id="KW-0812">Transmembrane</keyword>
<name>A0A917H9W8_9BACL</name>
<comment type="function">
    <text evidence="10">Part of the ABC transporter complex hrt involved in hemin import. Responsible for the translocation of the substrate across the membrane.</text>
</comment>
<comment type="subunit">
    <text evidence="3">The complex is composed of two ATP-binding proteins (HrtA), two transmembrane proteins (HrtB) and a solute-binding protein.</text>
</comment>
<dbReference type="PANTHER" id="PTHR43738">
    <property type="entry name" value="ABC TRANSPORTER, MEMBRANE PROTEIN"/>
    <property type="match status" value="1"/>
</dbReference>
<evidence type="ECO:0000256" key="1">
    <source>
        <dbReference type="ARBA" id="ARBA00004651"/>
    </source>
</evidence>
<comment type="caution">
    <text evidence="13">The sequence shown here is derived from an EMBL/GenBank/DDBJ whole genome shotgun (WGS) entry which is preliminary data.</text>
</comment>
<dbReference type="RefSeq" id="WP_188890029.1">
    <property type="nucleotide sequence ID" value="NZ_BMHY01000005.1"/>
</dbReference>
<dbReference type="InterPro" id="IPR003838">
    <property type="entry name" value="ABC3_permease_C"/>
</dbReference>
<sequence length="372" mass="40188">MYLALREIRFAKTRYVMIILIMLLISFLVLFVTGLAKGLAYANASSIKNMAASHFILQKDSDHRFGRSQLTEDTLTAAQQVAGDDNATPINLRMATVTEQGLSLKSDVTLFAIDMASWLAPKVIEGQTITNDTQGQVLVDRKLKEAGIKVGSVLVDQMTGASWTVSGFVANESYSHTPSIFMNEKDWLQLQSFTPVKGQNASDKSYNAIALKATGEQLAQLRAELADTDIISKSDTVSAVPGYKEEQGSLLMMIAFLYVISAMVLAVFFFVITIQKMSQFGILKAIGAKTGYLARNVVGQVLLLSIGSLAVSLGLIRIVYAVLPASMPFQLDSSTVLLSCSLFIVTAVLGSLLSVYKVSRTDALDAIGRTAA</sequence>
<dbReference type="PANTHER" id="PTHR43738:SF1">
    <property type="entry name" value="HEMIN TRANSPORT SYSTEM PERMEASE PROTEIN HRTB-RELATED"/>
    <property type="match status" value="1"/>
</dbReference>
<organism evidence="13 14">
    <name type="scientific">Paenibacillus radicis</name>
    <name type="common">ex Gao et al. 2016</name>
    <dbReference type="NCBI Taxonomy" id="1737354"/>
    <lineage>
        <taxon>Bacteria</taxon>
        <taxon>Bacillati</taxon>
        <taxon>Bacillota</taxon>
        <taxon>Bacilli</taxon>
        <taxon>Bacillales</taxon>
        <taxon>Paenibacillaceae</taxon>
        <taxon>Paenibacillus</taxon>
    </lineage>
</organism>
<gene>
    <name evidence="13" type="ORF">GCM10010918_30240</name>
</gene>
<evidence type="ECO:0000256" key="9">
    <source>
        <dbReference type="ARBA" id="ARBA00023136"/>
    </source>
</evidence>
<evidence type="ECO:0000256" key="6">
    <source>
        <dbReference type="ARBA" id="ARBA00022475"/>
    </source>
</evidence>
<dbReference type="EMBL" id="BMHY01000005">
    <property type="protein sequence ID" value="GGG72413.1"/>
    <property type="molecule type" value="Genomic_DNA"/>
</dbReference>
<evidence type="ECO:0000256" key="4">
    <source>
        <dbReference type="ARBA" id="ARBA00016962"/>
    </source>
</evidence>
<accession>A0A917H9W8</accession>
<comment type="similarity">
    <text evidence="2">Belongs to the ABC-4 integral membrane protein family. HrtB subfamily.</text>
</comment>
<evidence type="ECO:0000256" key="11">
    <source>
        <dbReference type="SAM" id="Phobius"/>
    </source>
</evidence>
<keyword evidence="6" id="KW-1003">Cell membrane</keyword>
<evidence type="ECO:0000259" key="12">
    <source>
        <dbReference type="Pfam" id="PF02687"/>
    </source>
</evidence>
<evidence type="ECO:0000256" key="5">
    <source>
        <dbReference type="ARBA" id="ARBA00022448"/>
    </source>
</evidence>
<reference evidence="13 14" key="1">
    <citation type="journal article" date="2014" name="Int. J. Syst. Evol. Microbiol.">
        <title>Complete genome sequence of Corynebacterium casei LMG S-19264T (=DSM 44701T), isolated from a smear-ripened cheese.</title>
        <authorList>
            <consortium name="US DOE Joint Genome Institute (JGI-PGF)"/>
            <person name="Walter F."/>
            <person name="Albersmeier A."/>
            <person name="Kalinowski J."/>
            <person name="Ruckert C."/>
        </authorList>
    </citation>
    <scope>NUCLEOTIDE SEQUENCE [LARGE SCALE GENOMIC DNA]</scope>
    <source>
        <strain evidence="13 14">CGMCC 1.15286</strain>
    </source>
</reference>
<evidence type="ECO:0000313" key="13">
    <source>
        <dbReference type="EMBL" id="GGG72413.1"/>
    </source>
</evidence>
<dbReference type="InterPro" id="IPR051125">
    <property type="entry name" value="ABC-4/HrtB_transporter"/>
</dbReference>
<evidence type="ECO:0000256" key="8">
    <source>
        <dbReference type="ARBA" id="ARBA00022989"/>
    </source>
</evidence>
<feature type="domain" description="ABC3 transporter permease C-terminal" evidence="12">
    <location>
        <begin position="252"/>
        <end position="362"/>
    </location>
</feature>
<protein>
    <recommendedName>
        <fullName evidence="4">Putative hemin transport system permease protein HrtB</fullName>
    </recommendedName>
</protein>
<keyword evidence="9 11" id="KW-0472">Membrane</keyword>
<keyword evidence="8 11" id="KW-1133">Transmembrane helix</keyword>
<feature type="transmembrane region" description="Helical" evidence="11">
    <location>
        <begin position="335"/>
        <end position="356"/>
    </location>
</feature>
<feature type="transmembrane region" description="Helical" evidence="11">
    <location>
        <begin position="301"/>
        <end position="323"/>
    </location>
</feature>
<evidence type="ECO:0000256" key="10">
    <source>
        <dbReference type="ARBA" id="ARBA00024973"/>
    </source>
</evidence>
<dbReference type="AlphaFoldDB" id="A0A917H9W8"/>
<dbReference type="Pfam" id="PF02687">
    <property type="entry name" value="FtsX"/>
    <property type="match status" value="1"/>
</dbReference>
<dbReference type="Proteomes" id="UP000600247">
    <property type="component" value="Unassembled WGS sequence"/>
</dbReference>